<dbReference type="FunFam" id="1.20.58.80:FF:000008">
    <property type="entry name" value="serine/threonine-protein kinase ULK3 isoform X1"/>
    <property type="match status" value="1"/>
</dbReference>
<keyword evidence="11" id="KW-0072">Autophagy</keyword>
<evidence type="ECO:0000256" key="11">
    <source>
        <dbReference type="ARBA" id="ARBA00023006"/>
    </source>
</evidence>
<dbReference type="Gene3D" id="1.20.58.80">
    <property type="entry name" value="Phosphotransferase system, lactose/cellobiose-type IIA subunit"/>
    <property type="match status" value="3"/>
</dbReference>
<comment type="function">
    <text evidence="15">Serine/threonine protein kinase that acts as a regulator of Sonic hedgehog (SHH) signaling and autophagy. Acts as a negative regulator of SHH signaling in the absence of SHH ligand: interacts with SUFU, thereby inactivating the protein kinase activity and preventing phosphorylation of GLI proteins (GLI1, GLI2 and/or GLI3). Positively regulates SHH signaling in the presence of SHH: dissociates from SUFU, autophosphorylates and mediates phosphorylation of GLI2, activating it and promoting its nuclear translocation. Phosphorylates in vitro GLI2, as well as GLI1 and GLI3, although less efficiently. Also acts as a regulator of autophagy: following cellular senescence, able to induce autophagy.</text>
</comment>
<dbReference type="AlphaFoldDB" id="A0A6B0R146"/>
<dbReference type="GO" id="GO:0061709">
    <property type="term" value="P:reticulophagy"/>
    <property type="evidence" value="ECO:0007669"/>
    <property type="project" value="TreeGrafter"/>
</dbReference>
<feature type="transmembrane region" description="Helical" evidence="19">
    <location>
        <begin position="153"/>
        <end position="176"/>
    </location>
</feature>
<keyword evidence="19" id="KW-0472">Membrane</keyword>
<evidence type="ECO:0000256" key="14">
    <source>
        <dbReference type="ARBA" id="ARBA00048679"/>
    </source>
</evidence>
<comment type="caution">
    <text evidence="21">The sequence shown here is derived from an EMBL/GenBank/DDBJ whole genome shotgun (WGS) entry which is preliminary data.</text>
</comment>
<feature type="compositionally biased region" description="Pro residues" evidence="18">
    <location>
        <begin position="669"/>
        <end position="684"/>
    </location>
</feature>
<dbReference type="GO" id="GO:0005524">
    <property type="term" value="F:ATP binding"/>
    <property type="evidence" value="ECO:0007669"/>
    <property type="project" value="UniProtKB-KW"/>
</dbReference>
<dbReference type="FunFam" id="3.30.200.20:FF:000042">
    <property type="entry name" value="Aurora kinase A"/>
    <property type="match status" value="1"/>
</dbReference>
<comment type="subunit">
    <text evidence="16">Interacts (via protein kinase domain) with SUFU.</text>
</comment>
<dbReference type="GO" id="GO:0000422">
    <property type="term" value="P:autophagy of mitochondrion"/>
    <property type="evidence" value="ECO:0007669"/>
    <property type="project" value="TreeGrafter"/>
</dbReference>
<dbReference type="Pfam" id="PF00069">
    <property type="entry name" value="Pkinase"/>
    <property type="match status" value="1"/>
</dbReference>
<dbReference type="PANTHER" id="PTHR24348:SF65">
    <property type="entry name" value="SERINE_THREONINE-PROTEIN KINASE ULK3"/>
    <property type="match status" value="1"/>
</dbReference>
<dbReference type="SMART" id="SM00220">
    <property type="entry name" value="S_TKc"/>
    <property type="match status" value="1"/>
</dbReference>
<feature type="region of interest" description="Disordered" evidence="18">
    <location>
        <begin position="723"/>
        <end position="747"/>
    </location>
</feature>
<dbReference type="GO" id="GO:0034045">
    <property type="term" value="C:phagophore assembly site membrane"/>
    <property type="evidence" value="ECO:0007669"/>
    <property type="project" value="TreeGrafter"/>
</dbReference>
<proteinExistence type="predicted"/>
<feature type="region of interest" description="Disordered" evidence="18">
    <location>
        <begin position="1"/>
        <end position="74"/>
    </location>
</feature>
<gene>
    <name evidence="21" type="ORF">E5288_WYG022796</name>
</gene>
<dbReference type="SUPFAM" id="SSF116846">
    <property type="entry name" value="MIT domain"/>
    <property type="match status" value="2"/>
</dbReference>
<keyword evidence="17" id="KW-0175">Coiled coil</keyword>
<dbReference type="InterPro" id="IPR036181">
    <property type="entry name" value="MIT_dom_sf"/>
</dbReference>
<dbReference type="GO" id="GO:0005776">
    <property type="term" value="C:autophagosome"/>
    <property type="evidence" value="ECO:0007669"/>
    <property type="project" value="TreeGrafter"/>
</dbReference>
<feature type="region of interest" description="Disordered" evidence="18">
    <location>
        <begin position="668"/>
        <end position="697"/>
    </location>
</feature>
<evidence type="ECO:0000256" key="12">
    <source>
        <dbReference type="ARBA" id="ARBA00032242"/>
    </source>
</evidence>
<reference evidence="21" key="1">
    <citation type="submission" date="2019-10" db="EMBL/GenBank/DDBJ databases">
        <title>The sequence and de novo assembly of the wild yak genome.</title>
        <authorList>
            <person name="Liu Y."/>
        </authorList>
    </citation>
    <scope>NUCLEOTIDE SEQUENCE [LARGE SCALE GENOMIC DNA]</scope>
    <source>
        <strain evidence="21">WY2019</strain>
    </source>
</reference>
<dbReference type="GO" id="GO:0042594">
    <property type="term" value="P:response to starvation"/>
    <property type="evidence" value="ECO:0007669"/>
    <property type="project" value="TreeGrafter"/>
</dbReference>
<evidence type="ECO:0000256" key="17">
    <source>
        <dbReference type="SAM" id="Coils"/>
    </source>
</evidence>
<dbReference type="FunFam" id="1.10.510.10:FF:000241">
    <property type="entry name" value="Putative serine/threonine-protein kinase ULK3"/>
    <property type="match status" value="1"/>
</dbReference>
<dbReference type="InterPro" id="IPR000719">
    <property type="entry name" value="Prot_kinase_dom"/>
</dbReference>
<evidence type="ECO:0000256" key="4">
    <source>
        <dbReference type="ARBA" id="ARBA00022490"/>
    </source>
</evidence>
<comment type="catalytic activity">
    <reaction evidence="13">
        <text>L-threonyl-[protein] + ATP = O-phospho-L-threonyl-[protein] + ADP + H(+)</text>
        <dbReference type="Rhea" id="RHEA:46608"/>
        <dbReference type="Rhea" id="RHEA-COMP:11060"/>
        <dbReference type="Rhea" id="RHEA-COMP:11605"/>
        <dbReference type="ChEBI" id="CHEBI:15378"/>
        <dbReference type="ChEBI" id="CHEBI:30013"/>
        <dbReference type="ChEBI" id="CHEBI:30616"/>
        <dbReference type="ChEBI" id="CHEBI:61977"/>
        <dbReference type="ChEBI" id="CHEBI:456216"/>
        <dbReference type="EC" id="2.7.11.1"/>
    </reaction>
</comment>
<dbReference type="EMBL" id="VBQZ03000014">
    <property type="protein sequence ID" value="MXQ82962.1"/>
    <property type="molecule type" value="Genomic_DNA"/>
</dbReference>
<dbReference type="Pfam" id="PF04212">
    <property type="entry name" value="MIT"/>
    <property type="match status" value="1"/>
</dbReference>
<evidence type="ECO:0000256" key="2">
    <source>
        <dbReference type="ARBA" id="ARBA00012513"/>
    </source>
</evidence>
<dbReference type="Gene3D" id="3.30.200.20">
    <property type="entry name" value="Phosphorylase Kinase, domain 1"/>
    <property type="match status" value="1"/>
</dbReference>
<evidence type="ECO:0000313" key="21">
    <source>
        <dbReference type="EMBL" id="MXQ82962.1"/>
    </source>
</evidence>
<dbReference type="InterPro" id="IPR008271">
    <property type="entry name" value="Ser/Thr_kinase_AS"/>
</dbReference>
<sequence length="747" mass="84188">MSSFDTNPFADPVDVNPFQDPSVTQLTNAPQGGLAEFNPFSETNAATTVPVSQMPGASQPAVLQPSVEPTQPTPQAVASAAQASLLRQQEELDRKAAELERKERELQNTVANLHVRENNWPPLPVWCPVKPCFYQDFSTEIPADYQRICKMLYYLWMLHSVTLFLNLLACLAWFLVDTSRGVDFGLSILWFVIFTPCAFLCWYRPIYKAFRSDNSFSFFVFFFVFFCQIGIYIIQLIGIPSLGDSGWIAALSTMKHNLAVSVIMMVVAGFFTLCAVLSLFLLKRKDTREVVAIKCVAKKSLNKASVENLLTEIEILKGIRHPHIVQLKDFQWDSDNIYLIMEFCAGGDLSRFIHTRRILPEKVARVFMQQLASALQFLHERNISHLDLKPQNILLSSLEKPHLKLADFGFAQHMSPWDEKHVLRGSPLYMAPEMVCQRQYDARVDLWSVGVILYEALFGQPPFASRSFSELEEKIRSNRVIELPLRPQLSQDCRDLLQRLLERDPSRRISFQDFFAHPWVDLEHMPSGESLGRATALVVQAVKKDQEGDAAAALSLYCKALDFFVPALHYEVDAQRKEAIKAKVGQYVSRAEELKAIVSSSNRALLRQGTSARDLLREMARDKPRLLAALEVASAAMAKEEEAGGEQDALALYQHSLGELLLLLAGKAPAPPPQRPLATPPSPRTLPLSAAEPSGRRRELLHTEVQNLMARAEYLKEQVKMKESHWEAETLDKEGLSESVRSSCTLQ</sequence>
<dbReference type="InterPro" id="IPR011009">
    <property type="entry name" value="Kinase-like_dom_sf"/>
</dbReference>
<feature type="transmembrane region" description="Helical" evidence="19">
    <location>
        <begin position="182"/>
        <end position="203"/>
    </location>
</feature>
<evidence type="ECO:0000259" key="20">
    <source>
        <dbReference type="PROSITE" id="PS50011"/>
    </source>
</evidence>
<keyword evidence="19" id="KW-1133">Transmembrane helix</keyword>
<comment type="catalytic activity">
    <reaction evidence="14">
        <text>L-seryl-[protein] + ATP = O-phospho-L-seryl-[protein] + ADP + H(+)</text>
        <dbReference type="Rhea" id="RHEA:17989"/>
        <dbReference type="Rhea" id="RHEA-COMP:9863"/>
        <dbReference type="Rhea" id="RHEA-COMP:11604"/>
        <dbReference type="ChEBI" id="CHEBI:15378"/>
        <dbReference type="ChEBI" id="CHEBI:29999"/>
        <dbReference type="ChEBI" id="CHEBI:30616"/>
        <dbReference type="ChEBI" id="CHEBI:83421"/>
        <dbReference type="ChEBI" id="CHEBI:456216"/>
        <dbReference type="EC" id="2.7.11.1"/>
    </reaction>
</comment>
<evidence type="ECO:0000256" key="19">
    <source>
        <dbReference type="SAM" id="Phobius"/>
    </source>
</evidence>
<keyword evidence="22" id="KW-1185">Reference proteome</keyword>
<evidence type="ECO:0000256" key="6">
    <source>
        <dbReference type="ARBA" id="ARBA00022679"/>
    </source>
</evidence>
<dbReference type="CDD" id="cd02684">
    <property type="entry name" value="MIT_2"/>
    <property type="match status" value="1"/>
</dbReference>
<dbReference type="PANTHER" id="PTHR24348">
    <property type="entry name" value="SERINE/THREONINE-PROTEIN KINASE UNC-51-RELATED"/>
    <property type="match status" value="1"/>
</dbReference>
<dbReference type="InterPro" id="IPR007330">
    <property type="entry name" value="MIT_dom"/>
</dbReference>
<name>A0A6B0R146_9CETA</name>
<keyword evidence="7" id="KW-0677">Repeat</keyword>
<keyword evidence="5" id="KW-0723">Serine/threonine-protein kinase</keyword>
<evidence type="ECO:0000313" key="22">
    <source>
        <dbReference type="Proteomes" id="UP000322234"/>
    </source>
</evidence>
<feature type="transmembrane region" description="Helical" evidence="19">
    <location>
        <begin position="258"/>
        <end position="282"/>
    </location>
</feature>
<dbReference type="GO" id="GO:0010506">
    <property type="term" value="P:regulation of autophagy"/>
    <property type="evidence" value="ECO:0007669"/>
    <property type="project" value="InterPro"/>
</dbReference>
<dbReference type="GO" id="GO:0005829">
    <property type="term" value="C:cytosol"/>
    <property type="evidence" value="ECO:0007669"/>
    <property type="project" value="TreeGrafter"/>
</dbReference>
<evidence type="ECO:0000256" key="13">
    <source>
        <dbReference type="ARBA" id="ARBA00047899"/>
    </source>
</evidence>
<feature type="coiled-coil region" evidence="17">
    <location>
        <begin position="82"/>
        <end position="119"/>
    </location>
</feature>
<dbReference type="EC" id="2.7.11.1" evidence="2"/>
<feature type="compositionally biased region" description="Polar residues" evidence="18">
    <location>
        <begin position="19"/>
        <end position="30"/>
    </location>
</feature>
<evidence type="ECO:0000256" key="7">
    <source>
        <dbReference type="ARBA" id="ARBA00022737"/>
    </source>
</evidence>
<comment type="subcellular location">
    <subcellularLocation>
        <location evidence="1">Cytoplasm</location>
    </subcellularLocation>
</comment>
<keyword evidence="19" id="KW-0812">Transmembrane</keyword>
<dbReference type="SUPFAM" id="SSF56112">
    <property type="entry name" value="Protein kinase-like (PK-like)"/>
    <property type="match status" value="1"/>
</dbReference>
<accession>A0A6B0R146</accession>
<dbReference type="PROSITE" id="PS50011">
    <property type="entry name" value="PROTEIN_KINASE_DOM"/>
    <property type="match status" value="1"/>
</dbReference>
<dbReference type="PROSITE" id="PS00108">
    <property type="entry name" value="PROTEIN_KINASE_ST"/>
    <property type="match status" value="1"/>
</dbReference>
<evidence type="ECO:0000256" key="10">
    <source>
        <dbReference type="ARBA" id="ARBA00022840"/>
    </source>
</evidence>
<evidence type="ECO:0000256" key="5">
    <source>
        <dbReference type="ARBA" id="ARBA00022527"/>
    </source>
</evidence>
<dbReference type="GO" id="GO:0034727">
    <property type="term" value="P:piecemeal microautophagy of the nucleus"/>
    <property type="evidence" value="ECO:0007669"/>
    <property type="project" value="TreeGrafter"/>
</dbReference>
<keyword evidence="10" id="KW-0067">ATP-binding</keyword>
<dbReference type="CDD" id="cd14121">
    <property type="entry name" value="STKc_ULK3"/>
    <property type="match status" value="1"/>
</dbReference>
<evidence type="ECO:0000256" key="9">
    <source>
        <dbReference type="ARBA" id="ARBA00022777"/>
    </source>
</evidence>
<evidence type="ECO:0000256" key="8">
    <source>
        <dbReference type="ARBA" id="ARBA00022741"/>
    </source>
</evidence>
<keyword evidence="8" id="KW-0547">Nucleotide-binding</keyword>
<keyword evidence="6" id="KW-0808">Transferase</keyword>
<keyword evidence="9" id="KW-0418">Kinase</keyword>
<evidence type="ECO:0000256" key="1">
    <source>
        <dbReference type="ARBA" id="ARBA00004496"/>
    </source>
</evidence>
<feature type="transmembrane region" description="Helical" evidence="19">
    <location>
        <begin position="215"/>
        <end position="238"/>
    </location>
</feature>
<dbReference type="GO" id="GO:0015031">
    <property type="term" value="P:protein transport"/>
    <property type="evidence" value="ECO:0007669"/>
    <property type="project" value="InterPro"/>
</dbReference>
<dbReference type="GO" id="GO:0000045">
    <property type="term" value="P:autophagosome assembly"/>
    <property type="evidence" value="ECO:0007669"/>
    <property type="project" value="TreeGrafter"/>
</dbReference>
<feature type="compositionally biased region" description="Polar residues" evidence="18">
    <location>
        <begin position="40"/>
        <end position="51"/>
    </location>
</feature>
<evidence type="ECO:0000256" key="3">
    <source>
        <dbReference type="ARBA" id="ARBA00021644"/>
    </source>
</evidence>
<protein>
    <recommendedName>
        <fullName evidence="3">Serine/threonine-protein kinase ULK3</fullName>
        <ecNumber evidence="2">2.7.11.1</ecNumber>
    </recommendedName>
    <alternativeName>
        <fullName evidence="12">Unc-51-like kinase 3</fullName>
    </alternativeName>
</protein>
<evidence type="ECO:0000256" key="18">
    <source>
        <dbReference type="SAM" id="MobiDB-lite"/>
    </source>
</evidence>
<dbReference type="Proteomes" id="UP000322234">
    <property type="component" value="Unassembled WGS sequence"/>
</dbReference>
<evidence type="ECO:0000256" key="15">
    <source>
        <dbReference type="ARBA" id="ARBA00055316"/>
    </source>
</evidence>
<dbReference type="SMART" id="SM00745">
    <property type="entry name" value="MIT"/>
    <property type="match status" value="2"/>
</dbReference>
<feature type="compositionally biased region" description="Basic and acidic residues" evidence="18">
    <location>
        <begin position="723"/>
        <end position="736"/>
    </location>
</feature>
<feature type="domain" description="Protein kinase" evidence="20">
    <location>
        <begin position="260"/>
        <end position="520"/>
    </location>
</feature>
<dbReference type="GO" id="GO:0004674">
    <property type="term" value="F:protein serine/threonine kinase activity"/>
    <property type="evidence" value="ECO:0007669"/>
    <property type="project" value="UniProtKB-KW"/>
</dbReference>
<organism evidence="21 22">
    <name type="scientific">Bos mutus</name>
    <name type="common">wild yak</name>
    <dbReference type="NCBI Taxonomy" id="72004"/>
    <lineage>
        <taxon>Eukaryota</taxon>
        <taxon>Metazoa</taxon>
        <taxon>Chordata</taxon>
        <taxon>Craniata</taxon>
        <taxon>Vertebrata</taxon>
        <taxon>Euteleostomi</taxon>
        <taxon>Mammalia</taxon>
        <taxon>Eutheria</taxon>
        <taxon>Laurasiatheria</taxon>
        <taxon>Artiodactyla</taxon>
        <taxon>Ruminantia</taxon>
        <taxon>Pecora</taxon>
        <taxon>Bovidae</taxon>
        <taxon>Bovinae</taxon>
        <taxon>Bos</taxon>
    </lineage>
</organism>
<dbReference type="InterPro" id="IPR045269">
    <property type="entry name" value="Atg1-like"/>
</dbReference>
<evidence type="ECO:0000256" key="16">
    <source>
        <dbReference type="ARBA" id="ARBA00063262"/>
    </source>
</evidence>
<dbReference type="Gene3D" id="1.10.510.10">
    <property type="entry name" value="Transferase(Phosphotransferase) domain 1"/>
    <property type="match status" value="1"/>
</dbReference>
<keyword evidence="4" id="KW-0963">Cytoplasm</keyword>